<dbReference type="AlphaFoldDB" id="A0A162GK94"/>
<evidence type="ECO:0000313" key="3">
    <source>
        <dbReference type="Proteomes" id="UP000075799"/>
    </source>
</evidence>
<name>A0A162GK94_BDEBC</name>
<keyword evidence="1" id="KW-0732">Signal</keyword>
<dbReference type="EMBL" id="LUKD01000001">
    <property type="protein sequence ID" value="KYG68360.1"/>
    <property type="molecule type" value="Genomic_DNA"/>
</dbReference>
<accession>A0A162GK94</accession>
<gene>
    <name evidence="2" type="ORF">AZI87_03650</name>
</gene>
<dbReference type="RefSeq" id="WP_063205057.1">
    <property type="nucleotide sequence ID" value="NZ_LUKD01000001.1"/>
</dbReference>
<sequence length="148" mass="17111">MRQFKLFVAFILCFSFTSAYAQSLCQVTGKSRLAMDQRDDLRLKCLKQKKAQLNVSSCLNIAKKMEYSTNAEDARLVCLYDLRGITIKECHAISKSMEYADTGDEVRWECLRRFNRSLTKKQCNTFAKNMAYPANTQRAEVYCAQELE</sequence>
<organism evidence="2 3">
    <name type="scientific">Bdellovibrio bacteriovorus</name>
    <dbReference type="NCBI Taxonomy" id="959"/>
    <lineage>
        <taxon>Bacteria</taxon>
        <taxon>Pseudomonadati</taxon>
        <taxon>Bdellovibrionota</taxon>
        <taxon>Bdellovibrionia</taxon>
        <taxon>Bdellovibrionales</taxon>
        <taxon>Pseudobdellovibrionaceae</taxon>
        <taxon>Bdellovibrio</taxon>
    </lineage>
</organism>
<proteinExistence type="predicted"/>
<dbReference type="OrthoDB" id="5293392at2"/>
<comment type="caution">
    <text evidence="2">The sequence shown here is derived from an EMBL/GenBank/DDBJ whole genome shotgun (WGS) entry which is preliminary data.</text>
</comment>
<evidence type="ECO:0000256" key="1">
    <source>
        <dbReference type="SAM" id="SignalP"/>
    </source>
</evidence>
<feature type="signal peptide" evidence="1">
    <location>
        <begin position="1"/>
        <end position="21"/>
    </location>
</feature>
<reference evidence="2 3" key="1">
    <citation type="submission" date="2016-03" db="EMBL/GenBank/DDBJ databases">
        <authorList>
            <person name="Ploux O."/>
        </authorList>
    </citation>
    <scope>NUCLEOTIDE SEQUENCE [LARGE SCALE GENOMIC DNA]</scope>
    <source>
        <strain evidence="2 3">EC13</strain>
    </source>
</reference>
<evidence type="ECO:0000313" key="2">
    <source>
        <dbReference type="EMBL" id="KYG68360.1"/>
    </source>
</evidence>
<dbReference type="Proteomes" id="UP000075799">
    <property type="component" value="Unassembled WGS sequence"/>
</dbReference>
<feature type="chain" id="PRO_5007834805" evidence="1">
    <location>
        <begin position="22"/>
        <end position="148"/>
    </location>
</feature>
<protein>
    <submittedName>
        <fullName evidence="2">Uncharacterized protein</fullName>
    </submittedName>
</protein>